<comment type="catalytic activity">
    <reaction evidence="1">
        <text>2-hydroxychromene-2-carboxylate = (3E)-4-(2-hydroxyphenyl)-2-oxobut-3-enoate</text>
        <dbReference type="Rhea" id="RHEA:27401"/>
        <dbReference type="ChEBI" id="CHEBI:59350"/>
        <dbReference type="ChEBI" id="CHEBI:59353"/>
        <dbReference type="EC" id="5.99.1.4"/>
    </reaction>
</comment>
<keyword evidence="4" id="KW-1185">Reference proteome</keyword>
<dbReference type="EMBL" id="BSNF01000006">
    <property type="protein sequence ID" value="GLQ06099.1"/>
    <property type="molecule type" value="Genomic_DNA"/>
</dbReference>
<name>A0ABQ5U493_9PROT</name>
<dbReference type="EC" id="5.99.1.4" evidence="1"/>
<reference evidence="3" key="1">
    <citation type="journal article" date="2014" name="Int. J. Syst. Evol. Microbiol.">
        <title>Complete genome of a new Firmicutes species belonging to the dominant human colonic microbiota ('Ruminococcus bicirculans') reveals two chromosomes and a selective capacity to utilize plant glucans.</title>
        <authorList>
            <consortium name="NISC Comparative Sequencing Program"/>
            <person name="Wegmann U."/>
            <person name="Louis P."/>
            <person name="Goesmann A."/>
            <person name="Henrissat B."/>
            <person name="Duncan S.H."/>
            <person name="Flint H.J."/>
        </authorList>
    </citation>
    <scope>NUCLEOTIDE SEQUENCE</scope>
    <source>
        <strain evidence="3">NBRC 103408</strain>
    </source>
</reference>
<dbReference type="InterPro" id="IPR014440">
    <property type="entry name" value="HCCAis_GSTk"/>
</dbReference>
<dbReference type="Gene3D" id="3.40.30.10">
    <property type="entry name" value="Glutaredoxin"/>
    <property type="match status" value="1"/>
</dbReference>
<accession>A0ABQ5U493</accession>
<dbReference type="GO" id="GO:0016853">
    <property type="term" value="F:isomerase activity"/>
    <property type="evidence" value="ECO:0007669"/>
    <property type="project" value="UniProtKB-KW"/>
</dbReference>
<evidence type="ECO:0000313" key="3">
    <source>
        <dbReference type="EMBL" id="GLQ06099.1"/>
    </source>
</evidence>
<dbReference type="PANTHER" id="PTHR42943">
    <property type="entry name" value="GLUTATHIONE S-TRANSFERASE KAPPA"/>
    <property type="match status" value="1"/>
</dbReference>
<feature type="domain" description="DSBA-like thioredoxin" evidence="2">
    <location>
        <begin position="2"/>
        <end position="196"/>
    </location>
</feature>
<gene>
    <name evidence="3" type="ORF">GCM10007924_13200</name>
</gene>
<evidence type="ECO:0000256" key="1">
    <source>
        <dbReference type="PIRNR" id="PIRNR006386"/>
    </source>
</evidence>
<comment type="similarity">
    <text evidence="1">Belongs to the GST superfamily. NadH family.</text>
</comment>
<dbReference type="InterPro" id="IPR001853">
    <property type="entry name" value="DSBA-like_thioredoxin_dom"/>
</dbReference>
<sequence>MQIEYFYASYSAFAYLGSVELARIADRTGATILHRPMDLRAVVSASGSQPFGERSKNHIEYFFRREIARWAEHRDLPIMDGMPTHHGNEIRTSNCLLIAAAKSGLNVGKLSEDMFRAHWAEDADLASRADLEAICTNAGVDAAALFDLAGASAIQAEYDENTREAIRRGVFGSPTYFVGDDMFYGQDRLELVERALSRPYKGRWLPR</sequence>
<reference evidence="3" key="2">
    <citation type="submission" date="2023-01" db="EMBL/GenBank/DDBJ databases">
        <title>Draft genome sequence of Sneathiella chinensis strain NBRC 103408.</title>
        <authorList>
            <person name="Sun Q."/>
            <person name="Mori K."/>
        </authorList>
    </citation>
    <scope>NUCLEOTIDE SEQUENCE</scope>
    <source>
        <strain evidence="3">NBRC 103408</strain>
    </source>
</reference>
<dbReference type="SUPFAM" id="SSF52833">
    <property type="entry name" value="Thioredoxin-like"/>
    <property type="match status" value="1"/>
</dbReference>
<dbReference type="PANTHER" id="PTHR42943:SF2">
    <property type="entry name" value="GLUTATHIONE S-TRANSFERASE KAPPA 1"/>
    <property type="match status" value="1"/>
</dbReference>
<dbReference type="Proteomes" id="UP001161409">
    <property type="component" value="Unassembled WGS sequence"/>
</dbReference>
<dbReference type="PIRSF" id="PIRSF006386">
    <property type="entry name" value="HCCAis_GSTk"/>
    <property type="match status" value="1"/>
</dbReference>
<dbReference type="InterPro" id="IPR036249">
    <property type="entry name" value="Thioredoxin-like_sf"/>
</dbReference>
<comment type="caution">
    <text evidence="3">The sequence shown here is derived from an EMBL/GenBank/DDBJ whole genome shotgun (WGS) entry which is preliminary data.</text>
</comment>
<dbReference type="InterPro" id="IPR044087">
    <property type="entry name" value="NahD-like"/>
</dbReference>
<evidence type="ECO:0000313" key="4">
    <source>
        <dbReference type="Proteomes" id="UP001161409"/>
    </source>
</evidence>
<keyword evidence="1 3" id="KW-0413">Isomerase</keyword>
<evidence type="ECO:0000259" key="2">
    <source>
        <dbReference type="Pfam" id="PF01323"/>
    </source>
</evidence>
<dbReference type="CDD" id="cd03022">
    <property type="entry name" value="DsbA_HCCA_Iso"/>
    <property type="match status" value="1"/>
</dbReference>
<proteinExistence type="inferred from homology"/>
<organism evidence="3 4">
    <name type="scientific">Sneathiella chinensis</name>
    <dbReference type="NCBI Taxonomy" id="349750"/>
    <lineage>
        <taxon>Bacteria</taxon>
        <taxon>Pseudomonadati</taxon>
        <taxon>Pseudomonadota</taxon>
        <taxon>Alphaproteobacteria</taxon>
        <taxon>Sneathiellales</taxon>
        <taxon>Sneathiellaceae</taxon>
        <taxon>Sneathiella</taxon>
    </lineage>
</organism>
<protein>
    <recommendedName>
        <fullName evidence="1">2-hydroxychromene-2-carboxylate isomerase</fullName>
        <ecNumber evidence="1">5.99.1.4</ecNumber>
    </recommendedName>
</protein>
<dbReference type="Pfam" id="PF01323">
    <property type="entry name" value="DSBA"/>
    <property type="match status" value="1"/>
</dbReference>
<dbReference type="RefSeq" id="WP_169560165.1">
    <property type="nucleotide sequence ID" value="NZ_BSNF01000006.1"/>
</dbReference>
<dbReference type="InterPro" id="IPR051924">
    <property type="entry name" value="GST_Kappa/NadH"/>
</dbReference>